<dbReference type="SUPFAM" id="SSF103473">
    <property type="entry name" value="MFS general substrate transporter"/>
    <property type="match status" value="1"/>
</dbReference>
<sequence>MRQTLLSLAALLFSTLLLLLGSGLLGTLLSLKMGMAGFADPVIGLIMGGFYAGMMLGGIVCYRIVHQVGHIRAFAAFAAISCAVIMIHGLFLDPWVWFVLRVLNGISMMGMFIVIESWLNERADPGIRGRVFSFYMVISFLGLGLGQFLLNLADVEGLELYFVAGLLFALCLVPIALSRTVHPQSPHGVRTRLRHLIRLAPFGVSGCFVAGMIFGAFYALGAVYATNIGLSTAGVSLLMGVAVLSGLVLQWPVGHVSDFYDRLNVLTILVAVVGVVALALALLGETGMLPLLILAGLFGGVGATVYPVAVAHVTDYVSQQQLVSTSATLIKTYGVGATLGPLGAAVLMALLGPEGLFLFIALVCAIAATVTGLRRRPATVAVEDQDPFVAMPRTGSTLISEMDPRTESDEEDPLEETEQAGAPETQPSESRR</sequence>
<dbReference type="Proteomes" id="UP001523550">
    <property type="component" value="Unassembled WGS sequence"/>
</dbReference>
<evidence type="ECO:0000313" key="7">
    <source>
        <dbReference type="EMBL" id="MCP1728467.1"/>
    </source>
</evidence>
<feature type="transmembrane region" description="Helical" evidence="5">
    <location>
        <begin position="199"/>
        <end position="224"/>
    </location>
</feature>
<reference evidence="7 8" key="1">
    <citation type="submission" date="2022-03" db="EMBL/GenBank/DDBJ databases">
        <title>Genomic Encyclopedia of Type Strains, Phase III (KMG-III): the genomes of soil and plant-associated and newly described type strains.</title>
        <authorList>
            <person name="Whitman W."/>
        </authorList>
    </citation>
    <scope>NUCLEOTIDE SEQUENCE [LARGE SCALE GENOMIC DNA]</scope>
    <source>
        <strain evidence="7 8">BSker1</strain>
    </source>
</reference>
<dbReference type="PANTHER" id="PTHR23521:SF3">
    <property type="entry name" value="MFS TRANSPORTER"/>
    <property type="match status" value="1"/>
</dbReference>
<dbReference type="PROSITE" id="PS50850">
    <property type="entry name" value="MFS"/>
    <property type="match status" value="1"/>
</dbReference>
<feature type="region of interest" description="Disordered" evidence="4">
    <location>
        <begin position="391"/>
        <end position="432"/>
    </location>
</feature>
<feature type="domain" description="Major facilitator superfamily (MFS) profile" evidence="6">
    <location>
        <begin position="7"/>
        <end position="379"/>
    </location>
</feature>
<protein>
    <submittedName>
        <fullName evidence="7">MFS family permease</fullName>
    </submittedName>
</protein>
<dbReference type="InterPro" id="IPR011701">
    <property type="entry name" value="MFS"/>
</dbReference>
<keyword evidence="3 5" id="KW-0472">Membrane</keyword>
<feature type="transmembrane region" description="Helical" evidence="5">
    <location>
        <begin position="356"/>
        <end position="373"/>
    </location>
</feature>
<feature type="transmembrane region" description="Helical" evidence="5">
    <location>
        <begin position="263"/>
        <end position="283"/>
    </location>
</feature>
<dbReference type="InterPro" id="IPR020846">
    <property type="entry name" value="MFS_dom"/>
</dbReference>
<evidence type="ECO:0000259" key="6">
    <source>
        <dbReference type="PROSITE" id="PS50850"/>
    </source>
</evidence>
<name>A0ABT1GEU1_9GAMM</name>
<evidence type="ECO:0000256" key="4">
    <source>
        <dbReference type="SAM" id="MobiDB-lite"/>
    </source>
</evidence>
<dbReference type="PANTHER" id="PTHR23521">
    <property type="entry name" value="TRANSPORTER MFS SUPERFAMILY"/>
    <property type="match status" value="1"/>
</dbReference>
<keyword evidence="8" id="KW-1185">Reference proteome</keyword>
<dbReference type="CDD" id="cd17477">
    <property type="entry name" value="MFS_YcaD_like"/>
    <property type="match status" value="1"/>
</dbReference>
<accession>A0ABT1GEU1</accession>
<evidence type="ECO:0000256" key="1">
    <source>
        <dbReference type="ARBA" id="ARBA00022692"/>
    </source>
</evidence>
<keyword evidence="2 5" id="KW-1133">Transmembrane helix</keyword>
<feature type="transmembrane region" description="Helical" evidence="5">
    <location>
        <begin position="332"/>
        <end position="350"/>
    </location>
</feature>
<feature type="transmembrane region" description="Helical" evidence="5">
    <location>
        <begin position="74"/>
        <end position="92"/>
    </location>
</feature>
<dbReference type="RefSeq" id="WP_253450681.1">
    <property type="nucleotide sequence ID" value="NZ_JALJYF010000002.1"/>
</dbReference>
<evidence type="ECO:0000256" key="2">
    <source>
        <dbReference type="ARBA" id="ARBA00022989"/>
    </source>
</evidence>
<dbReference type="Pfam" id="PF07690">
    <property type="entry name" value="MFS_1"/>
    <property type="match status" value="1"/>
</dbReference>
<dbReference type="EMBL" id="JALJYF010000002">
    <property type="protein sequence ID" value="MCP1728467.1"/>
    <property type="molecule type" value="Genomic_DNA"/>
</dbReference>
<dbReference type="InterPro" id="IPR036259">
    <property type="entry name" value="MFS_trans_sf"/>
</dbReference>
<keyword evidence="1 5" id="KW-0812">Transmembrane</keyword>
<gene>
    <name evidence="7" type="ORF">J2T60_002467</name>
</gene>
<evidence type="ECO:0000313" key="8">
    <source>
        <dbReference type="Proteomes" id="UP001523550"/>
    </source>
</evidence>
<feature type="transmembrane region" description="Helical" evidence="5">
    <location>
        <begin position="158"/>
        <end position="178"/>
    </location>
</feature>
<feature type="transmembrane region" description="Helical" evidence="5">
    <location>
        <begin position="131"/>
        <end position="152"/>
    </location>
</feature>
<feature type="compositionally biased region" description="Acidic residues" evidence="4">
    <location>
        <begin position="408"/>
        <end position="418"/>
    </location>
</feature>
<organism evidence="7 8">
    <name type="scientific">Natronospira proteinivora</name>
    <dbReference type="NCBI Taxonomy" id="1807133"/>
    <lineage>
        <taxon>Bacteria</taxon>
        <taxon>Pseudomonadati</taxon>
        <taxon>Pseudomonadota</taxon>
        <taxon>Gammaproteobacteria</taxon>
        <taxon>Natronospirales</taxon>
        <taxon>Natronospiraceae</taxon>
        <taxon>Natronospira</taxon>
    </lineage>
</organism>
<evidence type="ECO:0000256" key="3">
    <source>
        <dbReference type="ARBA" id="ARBA00023136"/>
    </source>
</evidence>
<dbReference type="Gene3D" id="1.20.1250.20">
    <property type="entry name" value="MFS general substrate transporter like domains"/>
    <property type="match status" value="2"/>
</dbReference>
<feature type="transmembrane region" description="Helical" evidence="5">
    <location>
        <begin position="230"/>
        <end position="251"/>
    </location>
</feature>
<evidence type="ECO:0000256" key="5">
    <source>
        <dbReference type="SAM" id="Phobius"/>
    </source>
</evidence>
<feature type="transmembrane region" description="Helical" evidence="5">
    <location>
        <begin position="42"/>
        <end position="62"/>
    </location>
</feature>
<feature type="transmembrane region" description="Helical" evidence="5">
    <location>
        <begin position="98"/>
        <end position="119"/>
    </location>
</feature>
<comment type="caution">
    <text evidence="7">The sequence shown here is derived from an EMBL/GenBank/DDBJ whole genome shotgun (WGS) entry which is preliminary data.</text>
</comment>
<feature type="transmembrane region" description="Helical" evidence="5">
    <location>
        <begin position="289"/>
        <end position="311"/>
    </location>
</feature>
<proteinExistence type="predicted"/>
<dbReference type="InterPro" id="IPR047200">
    <property type="entry name" value="MFS_YcaD-like"/>
</dbReference>